<name>A0A1H7F9A3_9NOCA</name>
<keyword evidence="1 3" id="KW-0238">DNA-binding</keyword>
<dbReference type="OrthoDB" id="9809391at2"/>
<reference evidence="4" key="1">
    <citation type="submission" date="2016-10" db="EMBL/GenBank/DDBJ databases">
        <authorList>
            <person name="Varghese N."/>
            <person name="Submissions S."/>
        </authorList>
    </citation>
    <scope>NUCLEOTIDE SEQUENCE [LARGE SCALE GENOMIC DNA]</scope>
    <source>
        <strain evidence="4">DSM 44675</strain>
    </source>
</reference>
<dbReference type="SUPFAM" id="SSF46955">
    <property type="entry name" value="Putative DNA-binding domain"/>
    <property type="match status" value="1"/>
</dbReference>
<keyword evidence="4" id="KW-1185">Reference proteome</keyword>
<feature type="domain" description="HTH merR-type" evidence="2">
    <location>
        <begin position="6"/>
        <end position="75"/>
    </location>
</feature>
<evidence type="ECO:0000313" key="4">
    <source>
        <dbReference type="Proteomes" id="UP000198677"/>
    </source>
</evidence>
<organism evidence="3 4">
    <name type="scientific">Rhodococcus maanshanensis</name>
    <dbReference type="NCBI Taxonomy" id="183556"/>
    <lineage>
        <taxon>Bacteria</taxon>
        <taxon>Bacillati</taxon>
        <taxon>Actinomycetota</taxon>
        <taxon>Actinomycetes</taxon>
        <taxon>Mycobacteriales</taxon>
        <taxon>Nocardiaceae</taxon>
        <taxon>Rhodococcus</taxon>
    </lineage>
</organism>
<dbReference type="GO" id="GO:0003700">
    <property type="term" value="F:DNA-binding transcription factor activity"/>
    <property type="evidence" value="ECO:0007669"/>
    <property type="project" value="InterPro"/>
</dbReference>
<dbReference type="GO" id="GO:0003677">
    <property type="term" value="F:DNA binding"/>
    <property type="evidence" value="ECO:0007669"/>
    <property type="project" value="UniProtKB-KW"/>
</dbReference>
<evidence type="ECO:0000313" key="3">
    <source>
        <dbReference type="EMBL" id="SEK22659.1"/>
    </source>
</evidence>
<dbReference type="InterPro" id="IPR047057">
    <property type="entry name" value="MerR_fam"/>
</dbReference>
<dbReference type="PANTHER" id="PTHR30204:SF93">
    <property type="entry name" value="HTH MERR-TYPE DOMAIN-CONTAINING PROTEIN"/>
    <property type="match status" value="1"/>
</dbReference>
<dbReference type="PROSITE" id="PS50937">
    <property type="entry name" value="HTH_MERR_2"/>
    <property type="match status" value="1"/>
</dbReference>
<dbReference type="AlphaFoldDB" id="A0A1H7F9A3"/>
<evidence type="ECO:0000256" key="1">
    <source>
        <dbReference type="ARBA" id="ARBA00023125"/>
    </source>
</evidence>
<sequence length="316" mass="34619">MDDDALYSIGDLARRTGLTVKAIRFYADRGIVPPTGRSPAGYRLYDVDAIARLDLVRTLRELGLDLVTIKGVVDRQTSLPEVAAAHAEALAAQIRTLSLRRTVLSVVAKRGSGPEEMRLVHKLAKLSESERRSLIVDFLDNAFGGLDGEPGFQGIMRSMTPELPENPEAEQIEAWVELAELSWDPDFRVVMREIAQDHAADQRAARAHGGAVGVRREIVAVVRDHAAPMVAAGVDPSAPEATPVVEEVTAQYARLRGGSDDVGLQRRLLSRLEAANDPRRERYLRLLAVVNGWAVPDSSAAALDWFVRALRARLPE</sequence>
<dbReference type="InterPro" id="IPR009061">
    <property type="entry name" value="DNA-bd_dom_put_sf"/>
</dbReference>
<dbReference type="EMBL" id="FOAW01000001">
    <property type="protein sequence ID" value="SEK22659.1"/>
    <property type="molecule type" value="Genomic_DNA"/>
</dbReference>
<proteinExistence type="predicted"/>
<dbReference type="SMART" id="SM00422">
    <property type="entry name" value="HTH_MERR"/>
    <property type="match status" value="1"/>
</dbReference>
<dbReference type="Pfam" id="PF13411">
    <property type="entry name" value="MerR_1"/>
    <property type="match status" value="1"/>
</dbReference>
<dbReference type="RefSeq" id="WP_072750207.1">
    <property type="nucleotide sequence ID" value="NZ_FOAW01000001.1"/>
</dbReference>
<accession>A0A1H7F9A3</accession>
<evidence type="ECO:0000259" key="2">
    <source>
        <dbReference type="PROSITE" id="PS50937"/>
    </source>
</evidence>
<dbReference type="Gene3D" id="1.10.1660.10">
    <property type="match status" value="1"/>
</dbReference>
<dbReference type="CDD" id="cd00592">
    <property type="entry name" value="HTH_MerR-like"/>
    <property type="match status" value="1"/>
</dbReference>
<dbReference type="InterPro" id="IPR000551">
    <property type="entry name" value="MerR-type_HTH_dom"/>
</dbReference>
<gene>
    <name evidence="3" type="ORF">SAMN05444583_101106</name>
</gene>
<dbReference type="PANTHER" id="PTHR30204">
    <property type="entry name" value="REDOX-CYCLING DRUG-SENSING TRANSCRIPTIONAL ACTIVATOR SOXR"/>
    <property type="match status" value="1"/>
</dbReference>
<dbReference type="PRINTS" id="PR00040">
    <property type="entry name" value="HTHMERR"/>
</dbReference>
<dbReference type="Proteomes" id="UP000198677">
    <property type="component" value="Unassembled WGS sequence"/>
</dbReference>
<protein>
    <submittedName>
        <fullName evidence="3">DNA-binding transcriptional regulator, MerR family</fullName>
    </submittedName>
</protein>